<keyword evidence="4" id="KW-1185">Reference proteome</keyword>
<dbReference type="EMBL" id="UYJE01000976">
    <property type="protein sequence ID" value="VDH98110.1"/>
    <property type="molecule type" value="Genomic_DNA"/>
</dbReference>
<dbReference type="GO" id="GO:0016787">
    <property type="term" value="F:hydrolase activity"/>
    <property type="evidence" value="ECO:0007669"/>
    <property type="project" value="InterPro"/>
</dbReference>
<feature type="domain" description="Alpha/beta hydrolase fold-5" evidence="2">
    <location>
        <begin position="36"/>
        <end position="170"/>
    </location>
</feature>
<reference evidence="3" key="1">
    <citation type="submission" date="2018-11" db="EMBL/GenBank/DDBJ databases">
        <authorList>
            <person name="Alioto T."/>
            <person name="Alioto T."/>
        </authorList>
    </citation>
    <scope>NUCLEOTIDE SEQUENCE</scope>
</reference>
<feature type="signal peptide" evidence="1">
    <location>
        <begin position="1"/>
        <end position="19"/>
    </location>
</feature>
<dbReference type="InterPro" id="IPR029058">
    <property type="entry name" value="AB_hydrolase_fold"/>
</dbReference>
<sequence>MNILCLAALSFLQLHLCSAVSMNIFKSYGTAPEYAIILIPAKDIPGSSYKPLADALVKQSNQTLMVVVLDDQPTILQMPLAFAKALSQVIVNGHKGNVFLAAHGDGGQVVAAFGILPSRYIEGIVLFSSYLIRGSRLNAYPHPILTISGDLDGITRITRIVDTFEELQGDVAQNPNQKFRSPVIVMKGVNYGQFASKANITYDLNPEVSQADAFGIIFNYTYAFMVVTQNGPNKNIAAAKAVLEKGYINTETLLQPLSEVKSLDQNLEQVSHWTITAQQLIINSITPISVEFVNHEITEASKRQHHKHNFRVLDDLKINSTTKIVFTNNPADEGILPQSPTQLTATMTSQDAVKKLTTSSQFGNPSTCQDINQEAVNFAYSKSSSTAQRRYQTAMAPIMFMNDVNASTFDQWNKASLQLIYNNTGLFVGATRFRTNKPNSDQSIGEQDDCTLLSPYRAMEWIYIDALRYTKPQITKRIS</sequence>
<organism evidence="3 4">
    <name type="scientific">Mytilus galloprovincialis</name>
    <name type="common">Mediterranean mussel</name>
    <dbReference type="NCBI Taxonomy" id="29158"/>
    <lineage>
        <taxon>Eukaryota</taxon>
        <taxon>Metazoa</taxon>
        <taxon>Spiralia</taxon>
        <taxon>Lophotrochozoa</taxon>
        <taxon>Mollusca</taxon>
        <taxon>Bivalvia</taxon>
        <taxon>Autobranchia</taxon>
        <taxon>Pteriomorphia</taxon>
        <taxon>Mytilida</taxon>
        <taxon>Mytiloidea</taxon>
        <taxon>Mytilidae</taxon>
        <taxon>Mytilinae</taxon>
        <taxon>Mytilus</taxon>
    </lineage>
</organism>
<evidence type="ECO:0000259" key="2">
    <source>
        <dbReference type="Pfam" id="PF12695"/>
    </source>
</evidence>
<evidence type="ECO:0000256" key="1">
    <source>
        <dbReference type="SAM" id="SignalP"/>
    </source>
</evidence>
<keyword evidence="1" id="KW-0732">Signal</keyword>
<dbReference type="SUPFAM" id="SSF53474">
    <property type="entry name" value="alpha/beta-Hydrolases"/>
    <property type="match status" value="1"/>
</dbReference>
<dbReference type="OrthoDB" id="188124at2759"/>
<dbReference type="InterPro" id="IPR029059">
    <property type="entry name" value="AB_hydrolase_5"/>
</dbReference>
<proteinExistence type="predicted"/>
<accession>A0A8B6BYY6</accession>
<evidence type="ECO:0000313" key="4">
    <source>
        <dbReference type="Proteomes" id="UP000596742"/>
    </source>
</evidence>
<name>A0A8B6BYY6_MYTGA</name>
<comment type="caution">
    <text evidence="3">The sequence shown here is derived from an EMBL/GenBank/DDBJ whole genome shotgun (WGS) entry which is preliminary data.</text>
</comment>
<dbReference type="Pfam" id="PF12695">
    <property type="entry name" value="Abhydrolase_5"/>
    <property type="match status" value="1"/>
</dbReference>
<dbReference type="AlphaFoldDB" id="A0A8B6BYY6"/>
<gene>
    <name evidence="3" type="ORF">MGAL_10B010048</name>
</gene>
<dbReference type="Proteomes" id="UP000596742">
    <property type="component" value="Unassembled WGS sequence"/>
</dbReference>
<evidence type="ECO:0000313" key="3">
    <source>
        <dbReference type="EMBL" id="VDH98110.1"/>
    </source>
</evidence>
<feature type="chain" id="PRO_5032436449" description="Alpha/beta hydrolase fold-5 domain-containing protein" evidence="1">
    <location>
        <begin position="20"/>
        <end position="479"/>
    </location>
</feature>
<protein>
    <recommendedName>
        <fullName evidence="2">Alpha/beta hydrolase fold-5 domain-containing protein</fullName>
    </recommendedName>
</protein>